<organism evidence="1 2">
    <name type="scientific">Rummeliibacillus stabekisii</name>
    <dbReference type="NCBI Taxonomy" id="241244"/>
    <lineage>
        <taxon>Bacteria</taxon>
        <taxon>Bacillati</taxon>
        <taxon>Bacillota</taxon>
        <taxon>Bacilli</taxon>
        <taxon>Bacillales</taxon>
        <taxon>Caryophanaceae</taxon>
        <taxon>Rummeliibacillus</taxon>
    </lineage>
</organism>
<evidence type="ECO:0008006" key="3">
    <source>
        <dbReference type="Google" id="ProtNLM"/>
    </source>
</evidence>
<evidence type="ECO:0000313" key="1">
    <source>
        <dbReference type="EMBL" id="AMW99952.1"/>
    </source>
</evidence>
<dbReference type="Proteomes" id="UP000076021">
    <property type="component" value="Chromosome"/>
</dbReference>
<reference evidence="2" key="2">
    <citation type="submission" date="2016-03" db="EMBL/GenBank/DDBJ databases">
        <authorList>
            <person name="Ploux O."/>
        </authorList>
    </citation>
    <scope>NUCLEOTIDE SEQUENCE [LARGE SCALE GENOMIC DNA]</scope>
    <source>
        <strain evidence="2">PP9</strain>
    </source>
</reference>
<keyword evidence="2" id="KW-1185">Reference proteome</keyword>
<proteinExistence type="predicted"/>
<dbReference type="EMBL" id="CP014806">
    <property type="protein sequence ID" value="AMW99952.1"/>
    <property type="molecule type" value="Genomic_DNA"/>
</dbReference>
<name>A0A143HE32_9BACL</name>
<evidence type="ECO:0000313" key="2">
    <source>
        <dbReference type="Proteomes" id="UP000076021"/>
    </source>
</evidence>
<dbReference type="KEGG" id="rst:ATY39_11295"/>
<accession>A0A143HE32</accession>
<protein>
    <recommendedName>
        <fullName evidence="3">YokE-like PH domain-containing protein</fullName>
    </recommendedName>
</protein>
<reference evidence="1 2" key="1">
    <citation type="journal article" date="2016" name="Genome Announc.">
        <title>Whole-Genome Sequence of Rummeliibacillus stabekisii Strain PP9 Isolated from Antarctic Soil.</title>
        <authorList>
            <person name="da Mota F.F."/>
            <person name="Vollu R.E."/>
            <person name="Jurelevicius D."/>
            <person name="Seldin L."/>
        </authorList>
    </citation>
    <scope>NUCLEOTIDE SEQUENCE [LARGE SCALE GENOMIC DNA]</scope>
    <source>
        <strain evidence="1 2">PP9</strain>
    </source>
</reference>
<sequence>MLFITKKSLESLAESHREPDMLLCYATPQGFSAITNRAILLINDNHMIVLFLNLFSTKIVHKLIFDLAEIQDQKYATKDPLTVLWSFNLKRQTWKFRIPNKILTLGSIQREFLMFVKQNIL</sequence>
<dbReference type="AlphaFoldDB" id="A0A143HE32"/>
<gene>
    <name evidence="1" type="ORF">ATY39_11295</name>
</gene>